<name>A0AAW6SE76_ENTCL</name>
<feature type="non-terminal residue" evidence="1">
    <location>
        <position position="1"/>
    </location>
</feature>
<protein>
    <submittedName>
        <fullName evidence="1">Major capsid protein E</fullName>
    </submittedName>
</protein>
<evidence type="ECO:0000313" key="2">
    <source>
        <dbReference type="Proteomes" id="UP001158360"/>
    </source>
</evidence>
<dbReference type="EMBL" id="JAODZM010000114">
    <property type="protein sequence ID" value="MDH0199170.1"/>
    <property type="molecule type" value="Genomic_DNA"/>
</dbReference>
<accession>A0AAW6SE76</accession>
<sequence length="303" mass="32838">RIAIDTSIISDNLTAPEQPAYAQSAWGTARRPEFSTQLYGLRYVNSLNSVTSRDLEQYRSRQIPDVGDQITLALADFSAAQYSQIQNSIELALCEALLELKQDSDYTDQGNLDFLAGGAKTQFTLDASDTANIFEQLTQINRIQSVTLGEGLAKQRRGMVILAAGKAASALRYHSSISQFMTYTLSVNNPDNFFTKVQTDNPGLESWQLNGVTVIDVTGIPSIASRIGADGFVAIPLLDNNAFTLHSGVGTRHATQGKGADLVHQYVVVDQQFGFPSICSESSFLPFIPQVVAQSIVFGSLSA</sequence>
<proteinExistence type="predicted"/>
<evidence type="ECO:0000313" key="1">
    <source>
        <dbReference type="EMBL" id="MDH0199170.1"/>
    </source>
</evidence>
<reference evidence="1" key="1">
    <citation type="submission" date="2022-09" db="EMBL/GenBank/DDBJ databases">
        <title>Intensive care unit water sources are persistently colonized with multi-drug resistant bacteria and are the site of extensive horizontal gene transfer of antibiotic resistance genes.</title>
        <authorList>
            <person name="Diorio-Toth L."/>
        </authorList>
    </citation>
    <scope>NUCLEOTIDE SEQUENCE</scope>
    <source>
        <strain evidence="1">GD04139</strain>
    </source>
</reference>
<organism evidence="1 2">
    <name type="scientific">Enterobacter cloacae</name>
    <dbReference type="NCBI Taxonomy" id="550"/>
    <lineage>
        <taxon>Bacteria</taxon>
        <taxon>Pseudomonadati</taxon>
        <taxon>Pseudomonadota</taxon>
        <taxon>Gammaproteobacteria</taxon>
        <taxon>Enterobacterales</taxon>
        <taxon>Enterobacteriaceae</taxon>
        <taxon>Enterobacter</taxon>
        <taxon>Enterobacter cloacae complex</taxon>
    </lineage>
</organism>
<comment type="caution">
    <text evidence="1">The sequence shown here is derived from an EMBL/GenBank/DDBJ whole genome shotgun (WGS) entry which is preliminary data.</text>
</comment>
<dbReference type="AlphaFoldDB" id="A0AAW6SE76"/>
<dbReference type="RefSeq" id="WP_280021506.1">
    <property type="nucleotide sequence ID" value="NZ_JAODZM010000114.1"/>
</dbReference>
<dbReference type="Proteomes" id="UP001158360">
    <property type="component" value="Unassembled WGS sequence"/>
</dbReference>
<gene>
    <name evidence="1" type="ORF">N7383_26480</name>
</gene>